<sequence>MSVSAALRSTPLVALLFCAPSMAYDGIIHFSGAVVEPTCQVGLSEVTSRSARVSLSDCNQAMTMMLNEPRGALPSVSYRLTDTQGRALGNGIKAIGDADSVIRAIAKGGVAADKRNVVLVAEYL</sequence>
<organism evidence="2 3">
    <name type="scientific">Pseudomonas nitroreducens</name>
    <dbReference type="NCBI Taxonomy" id="46680"/>
    <lineage>
        <taxon>Bacteria</taxon>
        <taxon>Pseudomonadati</taxon>
        <taxon>Pseudomonadota</taxon>
        <taxon>Gammaproteobacteria</taxon>
        <taxon>Pseudomonadales</taxon>
        <taxon>Pseudomonadaceae</taxon>
        <taxon>Pseudomonas</taxon>
    </lineage>
</organism>
<keyword evidence="1" id="KW-0732">Signal</keyword>
<name>A0A7W7KKF2_PSENT</name>
<feature type="chain" id="PRO_5030591920" evidence="1">
    <location>
        <begin position="24"/>
        <end position="124"/>
    </location>
</feature>
<accession>A0A7W7KKF2</accession>
<dbReference type="RefSeq" id="WP_184590766.1">
    <property type="nucleotide sequence ID" value="NZ_JACHLI010000012.1"/>
</dbReference>
<proteinExistence type="predicted"/>
<evidence type="ECO:0000313" key="2">
    <source>
        <dbReference type="EMBL" id="MBB4864452.1"/>
    </source>
</evidence>
<reference evidence="2 3" key="1">
    <citation type="submission" date="2020-08" db="EMBL/GenBank/DDBJ databases">
        <title>Functional genomics of gut bacteria from endangered species of beetles.</title>
        <authorList>
            <person name="Carlos-Shanley C."/>
        </authorList>
    </citation>
    <scope>NUCLEOTIDE SEQUENCE [LARGE SCALE GENOMIC DNA]</scope>
    <source>
        <strain evidence="2 3">S00179</strain>
    </source>
</reference>
<protein>
    <submittedName>
        <fullName evidence="2">Type 1 fimbria pilin</fullName>
    </submittedName>
</protein>
<feature type="signal peptide" evidence="1">
    <location>
        <begin position="1"/>
        <end position="23"/>
    </location>
</feature>
<dbReference type="Proteomes" id="UP000566995">
    <property type="component" value="Unassembled WGS sequence"/>
</dbReference>
<comment type="caution">
    <text evidence="2">The sequence shown here is derived from an EMBL/GenBank/DDBJ whole genome shotgun (WGS) entry which is preliminary data.</text>
</comment>
<gene>
    <name evidence="2" type="ORF">HNP46_003317</name>
</gene>
<evidence type="ECO:0000313" key="3">
    <source>
        <dbReference type="Proteomes" id="UP000566995"/>
    </source>
</evidence>
<evidence type="ECO:0000256" key="1">
    <source>
        <dbReference type="SAM" id="SignalP"/>
    </source>
</evidence>
<dbReference type="AlphaFoldDB" id="A0A7W7KKF2"/>
<dbReference type="EMBL" id="JACHLI010000012">
    <property type="protein sequence ID" value="MBB4864452.1"/>
    <property type="molecule type" value="Genomic_DNA"/>
</dbReference>